<dbReference type="PANTHER" id="PTHR46986:SF1">
    <property type="entry name" value="ENDORIBONUCLEASE YBEY, CHLOROPLASTIC"/>
    <property type="match status" value="1"/>
</dbReference>
<dbReference type="InterPro" id="IPR023091">
    <property type="entry name" value="MetalPrtase_cat_dom_sf_prd"/>
</dbReference>
<dbReference type="PROSITE" id="PS01306">
    <property type="entry name" value="UPF0054"/>
    <property type="match status" value="1"/>
</dbReference>
<comment type="similarity">
    <text evidence="1 8">Belongs to the endoribonuclease YbeY family.</text>
</comment>
<comment type="subcellular location">
    <subcellularLocation>
        <location evidence="8">Cytoplasm</location>
    </subcellularLocation>
</comment>
<evidence type="ECO:0000256" key="4">
    <source>
        <dbReference type="ARBA" id="ARBA00022723"/>
    </source>
</evidence>
<evidence type="ECO:0000256" key="3">
    <source>
        <dbReference type="ARBA" id="ARBA00022722"/>
    </source>
</evidence>
<feature type="binding site" evidence="8">
    <location>
        <position position="120"/>
    </location>
    <ligand>
        <name>Zn(2+)</name>
        <dbReference type="ChEBI" id="CHEBI:29105"/>
        <note>catalytic</note>
    </ligand>
</feature>
<dbReference type="OrthoDB" id="9807740at2"/>
<dbReference type="AlphaFoldDB" id="A0A1X7AN58"/>
<keyword evidence="3 8" id="KW-0540">Nuclease</keyword>
<feature type="binding site" evidence="8">
    <location>
        <position position="126"/>
    </location>
    <ligand>
        <name>Zn(2+)</name>
        <dbReference type="ChEBI" id="CHEBI:29105"/>
        <note>catalytic</note>
    </ligand>
</feature>
<evidence type="ECO:0000256" key="5">
    <source>
        <dbReference type="ARBA" id="ARBA00022759"/>
    </source>
</evidence>
<proteinExistence type="inferred from homology"/>
<evidence type="ECO:0000256" key="2">
    <source>
        <dbReference type="ARBA" id="ARBA00022517"/>
    </source>
</evidence>
<gene>
    <name evidence="8 9" type="primary">ybeY</name>
    <name evidence="9" type="ORF">EHSB41UT_03334</name>
</gene>
<name>A0A1X7AN58_9GAMM</name>
<dbReference type="GO" id="GO:0005737">
    <property type="term" value="C:cytoplasm"/>
    <property type="evidence" value="ECO:0007669"/>
    <property type="project" value="UniProtKB-SubCell"/>
</dbReference>
<feature type="binding site" evidence="8">
    <location>
        <position position="116"/>
    </location>
    <ligand>
        <name>Zn(2+)</name>
        <dbReference type="ChEBI" id="CHEBI:29105"/>
        <note>catalytic</note>
    </ligand>
</feature>
<dbReference type="GO" id="GO:0006364">
    <property type="term" value="P:rRNA processing"/>
    <property type="evidence" value="ECO:0007669"/>
    <property type="project" value="UniProtKB-UniRule"/>
</dbReference>
<dbReference type="GO" id="GO:0008270">
    <property type="term" value="F:zinc ion binding"/>
    <property type="evidence" value="ECO:0007669"/>
    <property type="project" value="UniProtKB-UniRule"/>
</dbReference>
<dbReference type="EC" id="3.1.-.-" evidence="8"/>
<evidence type="ECO:0000313" key="9">
    <source>
        <dbReference type="EMBL" id="SMA49545.1"/>
    </source>
</evidence>
<keyword evidence="5 8" id="KW-0255">Endonuclease</keyword>
<dbReference type="Pfam" id="PF02130">
    <property type="entry name" value="YbeY"/>
    <property type="match status" value="1"/>
</dbReference>
<keyword evidence="8" id="KW-0963">Cytoplasm</keyword>
<reference evidence="9 10" key="1">
    <citation type="submission" date="2017-03" db="EMBL/GenBank/DDBJ databases">
        <authorList>
            <person name="Afonso C.L."/>
            <person name="Miller P.J."/>
            <person name="Scott M.A."/>
            <person name="Spackman E."/>
            <person name="Goraichik I."/>
            <person name="Dimitrov K.M."/>
            <person name="Suarez D.L."/>
            <person name="Swayne D.E."/>
        </authorList>
    </citation>
    <scope>NUCLEOTIDE SEQUENCE [LARGE SCALE GENOMIC DNA]</scope>
    <source>
        <strain evidence="9">SB41UT1</strain>
    </source>
</reference>
<dbReference type="PANTHER" id="PTHR46986">
    <property type="entry name" value="ENDORIBONUCLEASE YBEY, CHLOROPLASTIC"/>
    <property type="match status" value="1"/>
</dbReference>
<keyword evidence="2 8" id="KW-0690">Ribosome biogenesis</keyword>
<dbReference type="SUPFAM" id="SSF55486">
    <property type="entry name" value="Metalloproteases ('zincins'), catalytic domain"/>
    <property type="match status" value="1"/>
</dbReference>
<keyword evidence="10" id="KW-1185">Reference proteome</keyword>
<comment type="cofactor">
    <cofactor evidence="8">
        <name>Zn(2+)</name>
        <dbReference type="ChEBI" id="CHEBI:29105"/>
    </cofactor>
    <text evidence="8">Binds 1 zinc ion.</text>
</comment>
<accession>A0A1X7AN58</accession>
<comment type="function">
    <text evidence="8">Single strand-specific metallo-endoribonuclease involved in late-stage 70S ribosome quality control and in maturation of the 3' terminus of the 16S rRNA.</text>
</comment>
<dbReference type="GO" id="GO:0004521">
    <property type="term" value="F:RNA endonuclease activity"/>
    <property type="evidence" value="ECO:0007669"/>
    <property type="project" value="UniProtKB-UniRule"/>
</dbReference>
<dbReference type="Gene3D" id="3.40.390.30">
    <property type="entry name" value="Metalloproteases ('zincins'), catalytic domain"/>
    <property type="match status" value="1"/>
</dbReference>
<dbReference type="InterPro" id="IPR020549">
    <property type="entry name" value="YbeY_CS"/>
</dbReference>
<evidence type="ECO:0000256" key="8">
    <source>
        <dbReference type="HAMAP-Rule" id="MF_00009"/>
    </source>
</evidence>
<dbReference type="Proteomes" id="UP000196573">
    <property type="component" value="Unassembled WGS sequence"/>
</dbReference>
<sequence length="172" mass="19213">MDVFIDLQVNSESVNLPSEAQLTQWATAAVLADDDFQRDDAEISVVIVDAEEGRELNNEWRNKDYATNVLSFPSDLPAELNLPLLGDLVICAPVVEREAAEQGKTLESHWAHMIIHGTLHLLGYDHIEDDEAEVMETLETGIMQSLGFKDPYDPSYLNNLETSSEDKTEDHG</sequence>
<dbReference type="InterPro" id="IPR002036">
    <property type="entry name" value="YbeY"/>
</dbReference>
<keyword evidence="7 8" id="KW-0862">Zinc</keyword>
<protein>
    <recommendedName>
        <fullName evidence="8">Endoribonuclease YbeY</fullName>
        <ecNumber evidence="8">3.1.-.-</ecNumber>
    </recommendedName>
</protein>
<keyword evidence="8" id="KW-0698">rRNA processing</keyword>
<dbReference type="NCBIfam" id="TIGR00043">
    <property type="entry name" value="rRNA maturation RNase YbeY"/>
    <property type="match status" value="1"/>
</dbReference>
<keyword evidence="4 8" id="KW-0479">Metal-binding</keyword>
<evidence type="ECO:0000256" key="7">
    <source>
        <dbReference type="ARBA" id="ARBA00022833"/>
    </source>
</evidence>
<organism evidence="9 10">
    <name type="scientific">Parendozoicomonas haliclonae</name>
    <dbReference type="NCBI Taxonomy" id="1960125"/>
    <lineage>
        <taxon>Bacteria</taxon>
        <taxon>Pseudomonadati</taxon>
        <taxon>Pseudomonadota</taxon>
        <taxon>Gammaproteobacteria</taxon>
        <taxon>Oceanospirillales</taxon>
        <taxon>Endozoicomonadaceae</taxon>
        <taxon>Parendozoicomonas</taxon>
    </lineage>
</organism>
<evidence type="ECO:0000313" key="10">
    <source>
        <dbReference type="Proteomes" id="UP000196573"/>
    </source>
</evidence>
<dbReference type="HAMAP" id="MF_00009">
    <property type="entry name" value="Endoribonucl_YbeY"/>
    <property type="match status" value="1"/>
</dbReference>
<dbReference type="EMBL" id="FWPT01000008">
    <property type="protein sequence ID" value="SMA49545.1"/>
    <property type="molecule type" value="Genomic_DNA"/>
</dbReference>
<evidence type="ECO:0000256" key="6">
    <source>
        <dbReference type="ARBA" id="ARBA00022801"/>
    </source>
</evidence>
<dbReference type="RefSeq" id="WP_087111947.1">
    <property type="nucleotide sequence ID" value="NZ_CBCSCN010000010.1"/>
</dbReference>
<keyword evidence="6 8" id="KW-0378">Hydrolase</keyword>
<dbReference type="GO" id="GO:0004222">
    <property type="term" value="F:metalloendopeptidase activity"/>
    <property type="evidence" value="ECO:0007669"/>
    <property type="project" value="InterPro"/>
</dbReference>
<evidence type="ECO:0000256" key="1">
    <source>
        <dbReference type="ARBA" id="ARBA00010875"/>
    </source>
</evidence>